<reference evidence="2 3" key="1">
    <citation type="journal article" date="2016" name="Nat. Commun.">
        <title>Thousands of microbial genomes shed light on interconnected biogeochemical processes in an aquifer system.</title>
        <authorList>
            <person name="Anantharaman K."/>
            <person name="Brown C.T."/>
            <person name="Hug L.A."/>
            <person name="Sharon I."/>
            <person name="Castelle C.J."/>
            <person name="Probst A.J."/>
            <person name="Thomas B.C."/>
            <person name="Singh A."/>
            <person name="Wilkins M.J."/>
            <person name="Karaoz U."/>
            <person name="Brodie E.L."/>
            <person name="Williams K.H."/>
            <person name="Hubbard S.S."/>
            <person name="Banfield J.F."/>
        </authorList>
    </citation>
    <scope>NUCLEOTIDE SEQUENCE [LARGE SCALE GENOMIC DNA]</scope>
</reference>
<keyword evidence="1" id="KW-0472">Membrane</keyword>
<feature type="transmembrane region" description="Helical" evidence="1">
    <location>
        <begin position="173"/>
        <end position="206"/>
    </location>
</feature>
<dbReference type="AlphaFoldDB" id="A0A1F4XID7"/>
<feature type="transmembrane region" description="Helical" evidence="1">
    <location>
        <begin position="274"/>
        <end position="301"/>
    </location>
</feature>
<feature type="transmembrane region" description="Helical" evidence="1">
    <location>
        <begin position="335"/>
        <end position="354"/>
    </location>
</feature>
<evidence type="ECO:0000256" key="1">
    <source>
        <dbReference type="SAM" id="Phobius"/>
    </source>
</evidence>
<gene>
    <name evidence="2" type="ORF">A2V81_01265</name>
</gene>
<feature type="transmembrane region" description="Helical" evidence="1">
    <location>
        <begin position="142"/>
        <end position="161"/>
    </location>
</feature>
<sequence length="483" mass="55452">MRKADTEEKIKTTRLPLWHYIASYLIIFCGQLFVYLPVLTHRYLVPDDYDYFMAGVTNSDKFTIQAIGQGRLFNILVAPSFAWIGRIDDMWIIRLIGLLGIFALAICIFHTFRKYGEKIFLSALFALLITIMPAFQEYASWAVLYLAPWGAVVAYAAFLSIERALMKIKWHRFLWSTIAIFLMVFAYNIHPTSATFIAVFITIFFLYTKAEKRFLHTLFFLLISGLGAVANFTIFKIYLFLLNTQAIARTTLIDDPFEKLSWFITRPFYKSINLIYLPANIWVAVLVGLTIIVGLTTIFLHNKQKDILINFVILTILLLFSYSSNLIIDENLANYRTLLALTGVLAVMFFAAIREIVGLLGKFKNIASYTLFILITISCLLFANISLTELIIQRTEGGLELFRDKLKSFNSDLHNNVIVTYSNNTEKIAFDTQVFFHIPMIESILFENDRYKTGMKVLVQPDKSPRQANSFVISAKTLLMHND</sequence>
<feature type="transmembrane region" description="Helical" evidence="1">
    <location>
        <begin position="91"/>
        <end position="112"/>
    </location>
</feature>
<feature type="transmembrane region" description="Helical" evidence="1">
    <location>
        <begin position="366"/>
        <end position="387"/>
    </location>
</feature>
<evidence type="ECO:0008006" key="4">
    <source>
        <dbReference type="Google" id="ProtNLM"/>
    </source>
</evidence>
<dbReference type="EMBL" id="MEWR01000026">
    <property type="protein sequence ID" value="OGC81495.1"/>
    <property type="molecule type" value="Genomic_DNA"/>
</dbReference>
<dbReference type="Proteomes" id="UP000177614">
    <property type="component" value="Unassembled WGS sequence"/>
</dbReference>
<feature type="transmembrane region" description="Helical" evidence="1">
    <location>
        <begin position="218"/>
        <end position="241"/>
    </location>
</feature>
<name>A0A1F4XID7_9BACT</name>
<evidence type="ECO:0000313" key="2">
    <source>
        <dbReference type="EMBL" id="OGC81495.1"/>
    </source>
</evidence>
<comment type="caution">
    <text evidence="2">The sequence shown here is derived from an EMBL/GenBank/DDBJ whole genome shotgun (WGS) entry which is preliminary data.</text>
</comment>
<accession>A0A1F4XID7</accession>
<feature type="transmembrane region" description="Helical" evidence="1">
    <location>
        <begin position="307"/>
        <end position="328"/>
    </location>
</feature>
<evidence type="ECO:0000313" key="3">
    <source>
        <dbReference type="Proteomes" id="UP000177614"/>
    </source>
</evidence>
<organism evidence="2 3">
    <name type="scientific">Candidatus Abawacabacteria bacterium RBG_16_42_10</name>
    <dbReference type="NCBI Taxonomy" id="1817814"/>
    <lineage>
        <taxon>Bacteria</taxon>
        <taxon>Candidatus Abawacaibacteriota</taxon>
    </lineage>
</organism>
<proteinExistence type="predicted"/>
<keyword evidence="1" id="KW-0812">Transmembrane</keyword>
<feature type="transmembrane region" description="Helical" evidence="1">
    <location>
        <begin position="119"/>
        <end position="136"/>
    </location>
</feature>
<keyword evidence="1" id="KW-1133">Transmembrane helix</keyword>
<feature type="transmembrane region" description="Helical" evidence="1">
    <location>
        <begin position="21"/>
        <end position="39"/>
    </location>
</feature>
<protein>
    <recommendedName>
        <fullName evidence="4">Glycosyltransferase RgtA/B/C/D-like domain-containing protein</fullName>
    </recommendedName>
</protein>
<dbReference type="STRING" id="1817814.A2V81_01265"/>